<protein>
    <submittedName>
        <fullName evidence="5">Enolase-phosphatase E1</fullName>
    </submittedName>
</protein>
<dbReference type="OrthoDB" id="272500at2759"/>
<proteinExistence type="predicted"/>
<dbReference type="SUPFAM" id="SSF56784">
    <property type="entry name" value="HAD-like"/>
    <property type="match status" value="1"/>
</dbReference>
<keyword evidence="3" id="KW-0486">Methionine biosynthesis</keyword>
<feature type="compositionally biased region" description="Basic and acidic residues" evidence="4">
    <location>
        <begin position="158"/>
        <end position="167"/>
    </location>
</feature>
<dbReference type="GO" id="GO:0019509">
    <property type="term" value="P:L-methionine salvage from methylthioadenosine"/>
    <property type="evidence" value="ECO:0007669"/>
    <property type="project" value="InterPro"/>
</dbReference>
<dbReference type="InterPro" id="IPR023943">
    <property type="entry name" value="Enolase-ppase_E1"/>
</dbReference>
<reference evidence="5 6" key="2">
    <citation type="journal article" date="2021" name="Curr. Genet.">
        <title>Genetic response to nitrogen starvation in the aggressive Eucalyptus foliar pathogen Teratosphaeria destructans.</title>
        <authorList>
            <person name="Havenga M."/>
            <person name="Wingfield B.D."/>
            <person name="Wingfield M.J."/>
            <person name="Dreyer L.L."/>
            <person name="Roets F."/>
            <person name="Aylward J."/>
        </authorList>
    </citation>
    <scope>NUCLEOTIDE SEQUENCE [LARGE SCALE GENOMIC DNA]</scope>
    <source>
        <strain evidence="5">CMW44962</strain>
    </source>
</reference>
<feature type="region of interest" description="Disordered" evidence="4">
    <location>
        <begin position="144"/>
        <end position="203"/>
    </location>
</feature>
<dbReference type="InterPro" id="IPR036412">
    <property type="entry name" value="HAD-like_sf"/>
</dbReference>
<evidence type="ECO:0000256" key="2">
    <source>
        <dbReference type="ARBA" id="ARBA00022801"/>
    </source>
</evidence>
<dbReference type="Pfam" id="PF13242">
    <property type="entry name" value="Hydrolase_like"/>
    <property type="match status" value="1"/>
</dbReference>
<dbReference type="PANTHER" id="PTHR20371:SF1">
    <property type="entry name" value="ENOLASE-PHOSPHATASE E1"/>
    <property type="match status" value="1"/>
</dbReference>
<dbReference type="Gene3D" id="3.40.50.1000">
    <property type="entry name" value="HAD superfamily/HAD-like"/>
    <property type="match status" value="1"/>
</dbReference>
<dbReference type="NCBIfam" id="TIGR01691">
    <property type="entry name" value="enolase-ppase"/>
    <property type="match status" value="1"/>
</dbReference>
<sequence>MAGVRYVLLDIEGTVCPISFVKDTLFPYAIKALPDVLASKWDDEAFQPYRDAFPEEHRRDPESLRAHAEDLTKRDVKIAYHKNLQGFLWEEGYRSGAYCTPLFPDVRPQLEQWKGKGVQLAIYSSGSIFAQKLLFEHVSVDESSASKKRTATEAAAQTEEKPKEPLSKRTRTTTSSAKQIEGESPESSNEKDGDASDASKQPVQDLTSLMSGWFDTTNAGLKSEAASYEKIVEALKWPPSQTLFLSDNVKEIDAATQAGLKAILVDRPGNAPVSNEDRERMQVIDSLDEITLEHAAEGGDAN</sequence>
<gene>
    <name evidence="5" type="ORF">Tdes44962_MAKER07170</name>
</gene>
<dbReference type="GO" id="GO:0043874">
    <property type="term" value="F:acireductone synthase activity"/>
    <property type="evidence" value="ECO:0007669"/>
    <property type="project" value="InterPro"/>
</dbReference>
<dbReference type="Gene3D" id="1.10.720.60">
    <property type="match status" value="1"/>
</dbReference>
<dbReference type="EMBL" id="RIBY02000247">
    <property type="protein sequence ID" value="KAH9844696.1"/>
    <property type="molecule type" value="Genomic_DNA"/>
</dbReference>
<organism evidence="5 6">
    <name type="scientific">Teratosphaeria destructans</name>
    <dbReference type="NCBI Taxonomy" id="418781"/>
    <lineage>
        <taxon>Eukaryota</taxon>
        <taxon>Fungi</taxon>
        <taxon>Dikarya</taxon>
        <taxon>Ascomycota</taxon>
        <taxon>Pezizomycotina</taxon>
        <taxon>Dothideomycetes</taxon>
        <taxon>Dothideomycetidae</taxon>
        <taxon>Mycosphaerellales</taxon>
        <taxon>Teratosphaeriaceae</taxon>
        <taxon>Teratosphaeria</taxon>
    </lineage>
</organism>
<evidence type="ECO:0000313" key="5">
    <source>
        <dbReference type="EMBL" id="KAH9844696.1"/>
    </source>
</evidence>
<comment type="caution">
    <text evidence="5">The sequence shown here is derived from an EMBL/GenBank/DDBJ whole genome shotgun (WGS) entry which is preliminary data.</text>
</comment>
<evidence type="ECO:0000256" key="1">
    <source>
        <dbReference type="ARBA" id="ARBA00022605"/>
    </source>
</evidence>
<reference evidence="5 6" key="1">
    <citation type="journal article" date="2018" name="IMA Fungus">
        <title>IMA Genome-F 10: Nine draft genome sequences of Claviceps purpurea s.lat., including C. arundinis, C. humidiphila, and C. cf. spartinae, pseudomolecules for the pitch canker pathogen Fusarium circinatum, draft genome of Davidsoniella eucalypti, Grosmannia galeiformis, Quambalaria eucalypti, and Teratosphaeria destructans.</title>
        <authorList>
            <person name="Wingfield B.D."/>
            <person name="Liu M."/>
            <person name="Nguyen H.D."/>
            <person name="Lane F.A."/>
            <person name="Morgan S.W."/>
            <person name="De Vos L."/>
            <person name="Wilken P.M."/>
            <person name="Duong T.A."/>
            <person name="Aylward J."/>
            <person name="Coetzee M.P."/>
            <person name="Dadej K."/>
            <person name="De Beer Z.W."/>
            <person name="Findlay W."/>
            <person name="Havenga M."/>
            <person name="Kolarik M."/>
            <person name="Menzies J.G."/>
            <person name="Naidoo K."/>
            <person name="Pochopski O."/>
            <person name="Shoukouhi P."/>
            <person name="Santana Q.C."/>
            <person name="Seifert K.A."/>
            <person name="Soal N."/>
            <person name="Steenkamp E.T."/>
            <person name="Tatham C.T."/>
            <person name="van der Nest M.A."/>
            <person name="Wingfield M.J."/>
        </authorList>
    </citation>
    <scope>NUCLEOTIDE SEQUENCE [LARGE SCALE GENOMIC DNA]</scope>
    <source>
        <strain evidence="5">CMW44962</strain>
    </source>
</reference>
<keyword evidence="6" id="KW-1185">Reference proteome</keyword>
<dbReference type="PANTHER" id="PTHR20371">
    <property type="entry name" value="ENOLASE-PHOSPHATASE E1"/>
    <property type="match status" value="1"/>
</dbReference>
<keyword evidence="2" id="KW-0378">Hydrolase</keyword>
<dbReference type="AlphaFoldDB" id="A0A9W7SZW6"/>
<dbReference type="InterPro" id="IPR023214">
    <property type="entry name" value="HAD_sf"/>
</dbReference>
<keyword evidence="1" id="KW-0028">Amino-acid biosynthesis</keyword>
<evidence type="ECO:0000256" key="3">
    <source>
        <dbReference type="ARBA" id="ARBA00023167"/>
    </source>
</evidence>
<evidence type="ECO:0000313" key="6">
    <source>
        <dbReference type="Proteomes" id="UP001138500"/>
    </source>
</evidence>
<accession>A0A9W7SZW6</accession>
<dbReference type="GO" id="GO:0000287">
    <property type="term" value="F:magnesium ion binding"/>
    <property type="evidence" value="ECO:0007669"/>
    <property type="project" value="InterPro"/>
</dbReference>
<dbReference type="Proteomes" id="UP001138500">
    <property type="component" value="Unassembled WGS sequence"/>
</dbReference>
<evidence type="ECO:0000256" key="4">
    <source>
        <dbReference type="SAM" id="MobiDB-lite"/>
    </source>
</evidence>
<name>A0A9W7SZW6_9PEZI</name>